<comment type="caution">
    <text evidence="2">The sequence shown here is derived from an EMBL/GenBank/DDBJ whole genome shotgun (WGS) entry which is preliminary data.</text>
</comment>
<reference evidence="2 3" key="1">
    <citation type="journal article" date="2019" name="Commun. Biol.">
        <title>The bagworm genome reveals a unique fibroin gene that provides high tensile strength.</title>
        <authorList>
            <person name="Kono N."/>
            <person name="Nakamura H."/>
            <person name="Ohtoshi R."/>
            <person name="Tomita M."/>
            <person name="Numata K."/>
            <person name="Arakawa K."/>
        </authorList>
    </citation>
    <scope>NUCLEOTIDE SEQUENCE [LARGE SCALE GENOMIC DNA]</scope>
</reference>
<proteinExistence type="predicted"/>
<evidence type="ECO:0000313" key="3">
    <source>
        <dbReference type="Proteomes" id="UP000299102"/>
    </source>
</evidence>
<keyword evidence="3" id="KW-1185">Reference proteome</keyword>
<dbReference type="AlphaFoldDB" id="A0A4C1YPN3"/>
<dbReference type="Proteomes" id="UP000299102">
    <property type="component" value="Unassembled WGS sequence"/>
</dbReference>
<accession>A0A4C1YPN3</accession>
<evidence type="ECO:0000256" key="1">
    <source>
        <dbReference type="SAM" id="MobiDB-lite"/>
    </source>
</evidence>
<feature type="region of interest" description="Disordered" evidence="1">
    <location>
        <begin position="1"/>
        <end position="29"/>
    </location>
</feature>
<evidence type="ECO:0000313" key="2">
    <source>
        <dbReference type="EMBL" id="GBP78118.1"/>
    </source>
</evidence>
<sequence>MIDDGNEIKSCTGSRIGNRTGTETENGTAAEIERGTGSFTRTAFVEGLDNARSPEPTVKSIVGVGYPRARSRLHKSILT</sequence>
<feature type="compositionally biased region" description="Low complexity" evidence="1">
    <location>
        <begin position="16"/>
        <end position="29"/>
    </location>
</feature>
<name>A0A4C1YPN3_EUMVA</name>
<organism evidence="2 3">
    <name type="scientific">Eumeta variegata</name>
    <name type="common">Bagworm moth</name>
    <name type="synonym">Eumeta japonica</name>
    <dbReference type="NCBI Taxonomy" id="151549"/>
    <lineage>
        <taxon>Eukaryota</taxon>
        <taxon>Metazoa</taxon>
        <taxon>Ecdysozoa</taxon>
        <taxon>Arthropoda</taxon>
        <taxon>Hexapoda</taxon>
        <taxon>Insecta</taxon>
        <taxon>Pterygota</taxon>
        <taxon>Neoptera</taxon>
        <taxon>Endopterygota</taxon>
        <taxon>Lepidoptera</taxon>
        <taxon>Glossata</taxon>
        <taxon>Ditrysia</taxon>
        <taxon>Tineoidea</taxon>
        <taxon>Psychidae</taxon>
        <taxon>Oiketicinae</taxon>
        <taxon>Eumeta</taxon>
    </lineage>
</organism>
<protein>
    <submittedName>
        <fullName evidence="2">Uncharacterized protein</fullName>
    </submittedName>
</protein>
<gene>
    <name evidence="2" type="ORF">EVAR_53565_1</name>
</gene>
<dbReference type="EMBL" id="BGZK01001357">
    <property type="protein sequence ID" value="GBP78118.1"/>
    <property type="molecule type" value="Genomic_DNA"/>
</dbReference>